<dbReference type="Proteomes" id="UP000036681">
    <property type="component" value="Unplaced"/>
</dbReference>
<dbReference type="WBParaSite" id="ALUE_0001103201-mRNA-1">
    <property type="protein sequence ID" value="ALUE_0001103201-mRNA-1"/>
    <property type="gene ID" value="ALUE_0001103201"/>
</dbReference>
<proteinExistence type="predicted"/>
<keyword evidence="1" id="KW-1185">Reference proteome</keyword>
<sequence>MSGNALQGDYDSAKPFKEASWQQETIDLELQLKVQTKRLELIRIQCSLEFDEKLKEYLKNPFKSNTSLGLQQSASSIPDRPIFSAEPSSFVGKDPAVYPDRLDPGLPIVTSEIISTSEQVPCITVEPANAALPLESADHAPVFIAQQAGISGFRLEESIVKEGINEKQTPDCQLVNSGLILRSQTPLATVKEDVFISPLKSGHQTLMRTDSRSVQSLFTSGSSGNTSLALSTLRNENKAYNEEQNTLPSASFEKQISQSEGIVEEADKIDVRGMYDVFDIILFTPFN</sequence>
<protein>
    <submittedName>
        <fullName evidence="2">Uncharacterized protein</fullName>
    </submittedName>
</protein>
<accession>A0A0M3I355</accession>
<organism evidence="1 2">
    <name type="scientific">Ascaris lumbricoides</name>
    <name type="common">Giant roundworm</name>
    <dbReference type="NCBI Taxonomy" id="6252"/>
    <lineage>
        <taxon>Eukaryota</taxon>
        <taxon>Metazoa</taxon>
        <taxon>Ecdysozoa</taxon>
        <taxon>Nematoda</taxon>
        <taxon>Chromadorea</taxon>
        <taxon>Rhabditida</taxon>
        <taxon>Spirurina</taxon>
        <taxon>Ascaridomorpha</taxon>
        <taxon>Ascaridoidea</taxon>
        <taxon>Ascarididae</taxon>
        <taxon>Ascaris</taxon>
    </lineage>
</organism>
<evidence type="ECO:0000313" key="2">
    <source>
        <dbReference type="WBParaSite" id="ALUE_0001103201-mRNA-1"/>
    </source>
</evidence>
<dbReference type="AlphaFoldDB" id="A0A0M3I355"/>
<name>A0A0M3I355_ASCLU</name>
<reference evidence="2" key="1">
    <citation type="submission" date="2017-02" db="UniProtKB">
        <authorList>
            <consortium name="WormBaseParasite"/>
        </authorList>
    </citation>
    <scope>IDENTIFICATION</scope>
</reference>
<evidence type="ECO:0000313" key="1">
    <source>
        <dbReference type="Proteomes" id="UP000036681"/>
    </source>
</evidence>